<gene>
    <name evidence="1" type="ORF">GCL60_09960</name>
</gene>
<accession>A0A6N6VU38</accession>
<dbReference type="AlphaFoldDB" id="A0A6N6VU38"/>
<reference evidence="1 2" key="1">
    <citation type="submission" date="2019-10" db="EMBL/GenBank/DDBJ databases">
        <title>New species of Slilvanegrellaceae.</title>
        <authorList>
            <person name="Pitt A."/>
            <person name="Hahn M.W."/>
        </authorList>
    </citation>
    <scope>NUCLEOTIDE SEQUENCE [LARGE SCALE GENOMIC DNA]</scope>
    <source>
        <strain evidence="1 2">SP-Ram-0.45-NSY-1</strain>
    </source>
</reference>
<dbReference type="Proteomes" id="UP000437748">
    <property type="component" value="Unassembled WGS sequence"/>
</dbReference>
<evidence type="ECO:0000313" key="2">
    <source>
        <dbReference type="Proteomes" id="UP000437748"/>
    </source>
</evidence>
<sequence>MFLYFMKIEQALNNFTERISKLSYNLELNNKIIKQIQISIKSKKLERLLNDPALSKEKRDSYRQKIEEIYLESLREFRKHNVGSIVSQEEIEKDELRKLKYFGHRLKTRTRGKFLRFYKKEVKQKKISKILYFNIKRNIPIKHKSKIF</sequence>
<dbReference type="EMBL" id="WFLM01000003">
    <property type="protein sequence ID" value="KAB8039171.1"/>
    <property type="molecule type" value="Genomic_DNA"/>
</dbReference>
<name>A0A6N6VU38_9BACT</name>
<evidence type="ECO:0000313" key="1">
    <source>
        <dbReference type="EMBL" id="KAB8039171.1"/>
    </source>
</evidence>
<comment type="caution">
    <text evidence="1">The sequence shown here is derived from an EMBL/GenBank/DDBJ whole genome shotgun (WGS) entry which is preliminary data.</text>
</comment>
<protein>
    <submittedName>
        <fullName evidence="1">Uncharacterized protein</fullName>
    </submittedName>
</protein>
<organism evidence="1 2">
    <name type="scientific">Silvanigrella paludirubra</name>
    <dbReference type="NCBI Taxonomy" id="2499159"/>
    <lineage>
        <taxon>Bacteria</taxon>
        <taxon>Pseudomonadati</taxon>
        <taxon>Bdellovibrionota</taxon>
        <taxon>Oligoflexia</taxon>
        <taxon>Silvanigrellales</taxon>
        <taxon>Silvanigrellaceae</taxon>
        <taxon>Silvanigrella</taxon>
    </lineage>
</organism>
<keyword evidence="2" id="KW-1185">Reference proteome</keyword>
<proteinExistence type="predicted"/>
<dbReference type="RefSeq" id="WP_153420570.1">
    <property type="nucleotide sequence ID" value="NZ_WFLM01000003.1"/>
</dbReference>